<feature type="repeat" description="ANK" evidence="3">
    <location>
        <begin position="1292"/>
        <end position="1324"/>
    </location>
</feature>
<dbReference type="OrthoDB" id="6781668at2759"/>
<keyword evidence="5" id="KW-1133">Transmembrane helix</keyword>
<feature type="region of interest" description="Disordered" evidence="4">
    <location>
        <begin position="131"/>
        <end position="166"/>
    </location>
</feature>
<organism evidence="6 7">
    <name type="scientific">Ascobolus immersus RN42</name>
    <dbReference type="NCBI Taxonomy" id="1160509"/>
    <lineage>
        <taxon>Eukaryota</taxon>
        <taxon>Fungi</taxon>
        <taxon>Dikarya</taxon>
        <taxon>Ascomycota</taxon>
        <taxon>Pezizomycotina</taxon>
        <taxon>Pezizomycetes</taxon>
        <taxon>Pezizales</taxon>
        <taxon>Ascobolaceae</taxon>
        <taxon>Ascobolus</taxon>
    </lineage>
</organism>
<feature type="compositionally biased region" description="Low complexity" evidence="4">
    <location>
        <begin position="133"/>
        <end position="151"/>
    </location>
</feature>
<feature type="repeat" description="ANK" evidence="3">
    <location>
        <begin position="1136"/>
        <end position="1168"/>
    </location>
</feature>
<gene>
    <name evidence="6" type="ORF">BJ508DRAFT_358912</name>
</gene>
<dbReference type="SUPFAM" id="SSF48403">
    <property type="entry name" value="Ankyrin repeat"/>
    <property type="match status" value="2"/>
</dbReference>
<evidence type="ECO:0000256" key="2">
    <source>
        <dbReference type="ARBA" id="ARBA00023043"/>
    </source>
</evidence>
<dbReference type="Proteomes" id="UP000275078">
    <property type="component" value="Unassembled WGS sequence"/>
</dbReference>
<keyword evidence="1" id="KW-0677">Repeat</keyword>
<keyword evidence="7" id="KW-1185">Reference proteome</keyword>
<evidence type="ECO:0000256" key="5">
    <source>
        <dbReference type="SAM" id="Phobius"/>
    </source>
</evidence>
<accession>A0A3N4IHE3</accession>
<feature type="transmembrane region" description="Helical" evidence="5">
    <location>
        <begin position="7"/>
        <end position="31"/>
    </location>
</feature>
<dbReference type="InterPro" id="IPR036770">
    <property type="entry name" value="Ankyrin_rpt-contain_sf"/>
</dbReference>
<evidence type="ECO:0000313" key="6">
    <source>
        <dbReference type="EMBL" id="RPA85573.1"/>
    </source>
</evidence>
<feature type="transmembrane region" description="Helical" evidence="5">
    <location>
        <begin position="51"/>
        <end position="70"/>
    </location>
</feature>
<keyword evidence="5" id="KW-0472">Membrane</keyword>
<evidence type="ECO:0000256" key="1">
    <source>
        <dbReference type="ARBA" id="ARBA00022737"/>
    </source>
</evidence>
<feature type="repeat" description="ANK" evidence="3">
    <location>
        <begin position="998"/>
        <end position="1030"/>
    </location>
</feature>
<feature type="repeat" description="ANK" evidence="3">
    <location>
        <begin position="965"/>
        <end position="997"/>
    </location>
</feature>
<dbReference type="SMART" id="SM00248">
    <property type="entry name" value="ANK"/>
    <property type="match status" value="9"/>
</dbReference>
<feature type="transmembrane region" description="Helical" evidence="5">
    <location>
        <begin position="172"/>
        <end position="193"/>
    </location>
</feature>
<dbReference type="Pfam" id="PF12796">
    <property type="entry name" value="Ank_2"/>
    <property type="match status" value="3"/>
</dbReference>
<dbReference type="PANTHER" id="PTHR24198">
    <property type="entry name" value="ANKYRIN REPEAT AND PROTEIN KINASE DOMAIN-CONTAINING PROTEIN"/>
    <property type="match status" value="1"/>
</dbReference>
<proteinExistence type="predicted"/>
<evidence type="ECO:0000256" key="4">
    <source>
        <dbReference type="SAM" id="MobiDB-lite"/>
    </source>
</evidence>
<reference evidence="6 7" key="1">
    <citation type="journal article" date="2018" name="Nat. Ecol. Evol.">
        <title>Pezizomycetes genomes reveal the molecular basis of ectomycorrhizal truffle lifestyle.</title>
        <authorList>
            <person name="Murat C."/>
            <person name="Payen T."/>
            <person name="Noel B."/>
            <person name="Kuo A."/>
            <person name="Morin E."/>
            <person name="Chen J."/>
            <person name="Kohler A."/>
            <person name="Krizsan K."/>
            <person name="Balestrini R."/>
            <person name="Da Silva C."/>
            <person name="Montanini B."/>
            <person name="Hainaut M."/>
            <person name="Levati E."/>
            <person name="Barry K.W."/>
            <person name="Belfiori B."/>
            <person name="Cichocki N."/>
            <person name="Clum A."/>
            <person name="Dockter R.B."/>
            <person name="Fauchery L."/>
            <person name="Guy J."/>
            <person name="Iotti M."/>
            <person name="Le Tacon F."/>
            <person name="Lindquist E.A."/>
            <person name="Lipzen A."/>
            <person name="Malagnac F."/>
            <person name="Mello A."/>
            <person name="Molinier V."/>
            <person name="Miyauchi S."/>
            <person name="Poulain J."/>
            <person name="Riccioni C."/>
            <person name="Rubini A."/>
            <person name="Sitrit Y."/>
            <person name="Splivallo R."/>
            <person name="Traeger S."/>
            <person name="Wang M."/>
            <person name="Zifcakova L."/>
            <person name="Wipf D."/>
            <person name="Zambonelli A."/>
            <person name="Paolocci F."/>
            <person name="Nowrousian M."/>
            <person name="Ottonello S."/>
            <person name="Baldrian P."/>
            <person name="Spatafora J.W."/>
            <person name="Henrissat B."/>
            <person name="Nagy L.G."/>
            <person name="Aury J.M."/>
            <person name="Wincker P."/>
            <person name="Grigoriev I.V."/>
            <person name="Bonfante P."/>
            <person name="Martin F.M."/>
        </authorList>
    </citation>
    <scope>NUCLEOTIDE SEQUENCE [LARGE SCALE GENOMIC DNA]</scope>
    <source>
        <strain evidence="6 7">RN42</strain>
    </source>
</reference>
<dbReference type="PROSITE" id="PS50088">
    <property type="entry name" value="ANK_REPEAT"/>
    <property type="match status" value="4"/>
</dbReference>
<dbReference type="PANTHER" id="PTHR24198:SF165">
    <property type="entry name" value="ANKYRIN REPEAT-CONTAINING PROTEIN-RELATED"/>
    <property type="match status" value="1"/>
</dbReference>
<dbReference type="EMBL" id="ML119653">
    <property type="protein sequence ID" value="RPA85573.1"/>
    <property type="molecule type" value="Genomic_DNA"/>
</dbReference>
<dbReference type="Gene3D" id="1.25.40.20">
    <property type="entry name" value="Ankyrin repeat-containing domain"/>
    <property type="match status" value="3"/>
</dbReference>
<evidence type="ECO:0000256" key="3">
    <source>
        <dbReference type="PROSITE-ProRule" id="PRU00023"/>
    </source>
</evidence>
<protein>
    <submittedName>
        <fullName evidence="6">Ankyrin</fullName>
    </submittedName>
</protein>
<dbReference type="STRING" id="1160509.A0A3N4IHE3"/>
<evidence type="ECO:0000313" key="7">
    <source>
        <dbReference type="Proteomes" id="UP000275078"/>
    </source>
</evidence>
<dbReference type="InterPro" id="IPR002110">
    <property type="entry name" value="Ankyrin_rpt"/>
</dbReference>
<name>A0A3N4IHE3_ASCIM</name>
<keyword evidence="2 3" id="KW-0040">ANK repeat</keyword>
<dbReference type="PROSITE" id="PS50297">
    <property type="entry name" value="ANK_REP_REGION"/>
    <property type="match status" value="2"/>
</dbReference>
<keyword evidence="5" id="KW-0812">Transmembrane</keyword>
<feature type="compositionally biased region" description="Basic and acidic residues" evidence="4">
    <location>
        <begin position="156"/>
        <end position="165"/>
    </location>
</feature>
<sequence length="1412" mass="154924">MAGRNELRAWVMLGIFLQLGALIFGGFATYFRPSMAYLKEGEPVENHAFPLMATGTLILSFGMWLCSYVVEGSTVEHAWEVLDSSKGVAKPFRIIWLQQGGSVTDQQFDSYAIIGEKPLDKVLTSRLSSAVDGRSGTSSAQSSTSLSQRAQTQHHKPCEAAKSKETGPASSIQVLTTIATAISVGGFVIQFTGLRAMHFSASIAQLIVTGIMVLVRAWVRRGLTTKPSAYKIPQGFEMDWLATRLAAEPERLWQERHNKAKASFKNGGRKQGTGKAQANASKAVVTPREHYQGNCNCGIFDASCWHWTILTGRGTESFKLLPYRPSIGKSNSHRAVKVRERIARADRWLSSSSEAAVALSAAIEVVMNTLFAEESQMDPSMFWTVQGMAPENSSITAQKKGSVVKEDDNGEIHLALDRVDGQWKSNATEIDALLSLWLFSIHSKGNEQQSSAAANNEANVPKDWLRFGGNALRTTAVHLLGQVKADSNYFRNLRWFLDDGFHSLRIVEPAINVPNATANAIAGQLITVPAQFVLGFRSAQGEDNSPLTGSRTYKVQPVELLTSSPEEASGSMIPSNDTLNGQDSFQQSVVGIGTVNVAPIERHLVRDLFSAFLWAVSRKAPQISGKTTIKVDTLGTGGGAKALPWESFRFNNSVLTELTREIVAAAGEWLGDDQEVYLNLIPPLSENGKLPSTLVVVDHLRELAHPHESNGSWEEATQIYLTLLDCAKTFSAGDPVRRQAAVVSFEFSHTLSEFRRLKEEFDVDTEFINELRGLESRLLDALVALEEPGDGLISSLTRLYRLQCRPFSEIEGRLYSMSPCPMSDEQAENENGDTTSPIIPDWISRVCMDPTLYLAICDADHTGNAYQKAMDKYRDSTSDMDLQWTTDCTGWSIFHYATVQATSSSSLGKLVALLRLYSLKTSGSASRRFPVDLAGKSPLHYANCKEAARELTMRSGALMRAVSRDGTTALLAAGQSGKEEVFEFLVDAGVEPKLASASGETALHWAVYHGFYRAVEKLKRKGADLKARDNNGRTPLHWTRASAVLTSELVTLLELQDDELDSRDLQGNSVLHIGAISGAVSQVALSDLRRVDPKLRFSLNSLEQTPLDCAAAHGHAKATGFLINNQMSDIERLRKNLTKPLQQAVQNGHEEVVEVLLSWSARMDWSDLPGDGHKDITGVSSTGLEYEDVGPVSCAARADNKSMIRLLLNHNPLQKDLDAAFLIALRMGNEKAVLLLWDHVQSFRTSPRSHPQLVANACSLGLQEVVRRLLDTGVDINLIGEHHELDGFKPTHGPCSLYHAAREGHEKVVELLLTRGVDVNLEDHVGRTALWHACAKKHINIVKILLEHEAKLGTPAKNQAESSFEYLPSLEGDIIKLLEEHSIQHESFSAIGKFVDLSWLAPTPDDPAPAKT</sequence>